<protein>
    <submittedName>
        <fullName evidence="1">Uncharacterized protein</fullName>
    </submittedName>
</protein>
<organism evidence="1 2">
    <name type="scientific">Trichinella patagoniensis</name>
    <dbReference type="NCBI Taxonomy" id="990121"/>
    <lineage>
        <taxon>Eukaryota</taxon>
        <taxon>Metazoa</taxon>
        <taxon>Ecdysozoa</taxon>
        <taxon>Nematoda</taxon>
        <taxon>Enoplea</taxon>
        <taxon>Dorylaimia</taxon>
        <taxon>Trichinellida</taxon>
        <taxon>Trichinellidae</taxon>
        <taxon>Trichinella</taxon>
    </lineage>
</organism>
<evidence type="ECO:0000313" key="1">
    <source>
        <dbReference type="EMBL" id="KRY05566.1"/>
    </source>
</evidence>
<name>A0A0V0YZB4_9BILA</name>
<gene>
    <name evidence="1" type="ORF">T12_12184</name>
</gene>
<keyword evidence="2" id="KW-1185">Reference proteome</keyword>
<accession>A0A0V0YZB4</accession>
<dbReference type="Proteomes" id="UP000054783">
    <property type="component" value="Unassembled WGS sequence"/>
</dbReference>
<sequence>MREVVVSYACPASLLHFLLPRAIEEEEEAILNSSASHFPQTPPPFL</sequence>
<reference evidence="1 2" key="1">
    <citation type="submission" date="2015-01" db="EMBL/GenBank/DDBJ databases">
        <title>Evolution of Trichinella species and genotypes.</title>
        <authorList>
            <person name="Korhonen P.K."/>
            <person name="Edoardo P."/>
            <person name="Giuseppe L.R."/>
            <person name="Gasser R.B."/>
        </authorList>
    </citation>
    <scope>NUCLEOTIDE SEQUENCE [LARGE SCALE GENOMIC DNA]</scope>
    <source>
        <strain evidence="1">ISS2496</strain>
    </source>
</reference>
<dbReference type="AlphaFoldDB" id="A0A0V0YZB4"/>
<dbReference type="EMBL" id="JYDQ01001234">
    <property type="protein sequence ID" value="KRY05566.1"/>
    <property type="molecule type" value="Genomic_DNA"/>
</dbReference>
<proteinExistence type="predicted"/>
<evidence type="ECO:0000313" key="2">
    <source>
        <dbReference type="Proteomes" id="UP000054783"/>
    </source>
</evidence>
<comment type="caution">
    <text evidence="1">The sequence shown here is derived from an EMBL/GenBank/DDBJ whole genome shotgun (WGS) entry which is preliminary data.</text>
</comment>